<evidence type="ECO:0000313" key="1">
    <source>
        <dbReference type="EMBL" id="KAL1869603.1"/>
    </source>
</evidence>
<dbReference type="Proteomes" id="UP001583177">
    <property type="component" value="Unassembled WGS sequence"/>
</dbReference>
<dbReference type="EMBL" id="JAWRVE010000040">
    <property type="protein sequence ID" value="KAL1869603.1"/>
    <property type="molecule type" value="Genomic_DNA"/>
</dbReference>
<protein>
    <submittedName>
        <fullName evidence="1">Uncharacterized protein</fullName>
    </submittedName>
</protein>
<keyword evidence="2" id="KW-1185">Reference proteome</keyword>
<comment type="caution">
    <text evidence="1">The sequence shown here is derived from an EMBL/GenBank/DDBJ whole genome shotgun (WGS) entry which is preliminary data.</text>
</comment>
<evidence type="ECO:0000313" key="2">
    <source>
        <dbReference type="Proteomes" id="UP001583177"/>
    </source>
</evidence>
<gene>
    <name evidence="1" type="ORF">Daus18300_005457</name>
</gene>
<sequence length="244" mass="27655">MASSLESPTFRWKRDPWVTTPRPSTIEKSTVAQALDDAHQAVFKRAMTNVLATDLAELTFAQLVDGLPLWGVAIDQSKHRHTREEPTFSHRELCPGVMEKTRSFRQVLDPLLMELRTDALNRYQSSPVGSRASKLPLIELIAVAVHALAVQVFKGVNGGFHKHEEWPNDGYYDEKPIMRVRKPTPFILWLTFDAPEQYPDGIADIAAYWAEDRIFGGVILFGRGKSGNEVCWIGSRFESLDYRL</sequence>
<name>A0ABR3X155_9PEZI</name>
<proteinExistence type="predicted"/>
<accession>A0ABR3X155</accession>
<reference evidence="1 2" key="1">
    <citation type="journal article" date="2024" name="IMA Fungus">
        <title>IMA Genome - F19 : A genome assembly and annotation guide to empower mycologists, including annotated draft genome sequences of Ceratocystis pirilliformis, Diaporthe australafricana, Fusarium ophioides, Paecilomyces lecythidis, and Sporothrix stenoceras.</title>
        <authorList>
            <person name="Aylward J."/>
            <person name="Wilson A.M."/>
            <person name="Visagie C.M."/>
            <person name="Spraker J."/>
            <person name="Barnes I."/>
            <person name="Buitendag C."/>
            <person name="Ceriani C."/>
            <person name="Del Mar Angel L."/>
            <person name="du Plessis D."/>
            <person name="Fuchs T."/>
            <person name="Gasser K."/>
            <person name="Kramer D."/>
            <person name="Li W."/>
            <person name="Munsamy K."/>
            <person name="Piso A."/>
            <person name="Price J.L."/>
            <person name="Sonnekus B."/>
            <person name="Thomas C."/>
            <person name="van der Nest A."/>
            <person name="van Dijk A."/>
            <person name="van Heerden A."/>
            <person name="van Vuuren N."/>
            <person name="Yilmaz N."/>
            <person name="Duong T.A."/>
            <person name="van der Merwe N.A."/>
            <person name="Wingfield M.J."/>
            <person name="Wingfield B.D."/>
        </authorList>
    </citation>
    <scope>NUCLEOTIDE SEQUENCE [LARGE SCALE GENOMIC DNA]</scope>
    <source>
        <strain evidence="1 2">CMW 18300</strain>
    </source>
</reference>
<organism evidence="1 2">
    <name type="scientific">Diaporthe australafricana</name>
    <dbReference type="NCBI Taxonomy" id="127596"/>
    <lineage>
        <taxon>Eukaryota</taxon>
        <taxon>Fungi</taxon>
        <taxon>Dikarya</taxon>
        <taxon>Ascomycota</taxon>
        <taxon>Pezizomycotina</taxon>
        <taxon>Sordariomycetes</taxon>
        <taxon>Sordariomycetidae</taxon>
        <taxon>Diaporthales</taxon>
        <taxon>Diaporthaceae</taxon>
        <taxon>Diaporthe</taxon>
    </lineage>
</organism>